<dbReference type="Proteomes" id="UP000294849">
    <property type="component" value="Segment"/>
</dbReference>
<protein>
    <submittedName>
        <fullName evidence="1">Phage protein</fullName>
    </submittedName>
</protein>
<sequence length="127" mass="13931">MITVKNGKHGLELKFGLGQLTAIDKSLGLNVEKINLGEGLSMLIPKLEKGNIIALAKVVNAATSGQKGRPKTDEELEEVLINARDEYGSFKKFGQAIIDFLGERPLTQDLVQDHLKDEEAETVTEEQ</sequence>
<evidence type="ECO:0000313" key="2">
    <source>
        <dbReference type="Proteomes" id="UP000294849"/>
    </source>
</evidence>
<dbReference type="EMBL" id="AP019562">
    <property type="protein sequence ID" value="BBJ34146.1"/>
    <property type="molecule type" value="Genomic_DNA"/>
</dbReference>
<organism evidence="1 2">
    <name type="scientific">Staphylococcus phage SP276</name>
    <dbReference type="NCBI Taxonomy" id="2495555"/>
    <lineage>
        <taxon>Viruses</taxon>
        <taxon>Duplodnaviria</taxon>
        <taxon>Heunggongvirae</taxon>
        <taxon>Uroviricota</taxon>
        <taxon>Caudoviricetes</taxon>
        <taxon>Coventryvirus</taxon>
        <taxon>Coventryvirus SP276</taxon>
    </lineage>
</organism>
<reference evidence="1 2" key="1">
    <citation type="submission" date="2019-04" db="EMBL/GenBank/DDBJ databases">
        <title>Genome of Staphylococcus phage SP276.</title>
        <authorList>
            <person name="Azam A.H."/>
            <person name="Arai H."/>
            <person name="Miyanaga K."/>
            <person name="Tanji Y."/>
        </authorList>
    </citation>
    <scope>NUCLEOTIDE SEQUENCE [LARGE SCALE GENOMIC DNA]</scope>
    <source>
        <strain evidence="1 2">SP276</strain>
    </source>
</reference>
<dbReference type="Pfam" id="PF12363">
    <property type="entry name" value="Phage_TAC_12"/>
    <property type="match status" value="1"/>
</dbReference>
<accession>A0A494WEL2</accession>
<keyword evidence="2" id="KW-1185">Reference proteome</keyword>
<evidence type="ECO:0000313" key="1">
    <source>
        <dbReference type="EMBL" id="BBJ34146.1"/>
    </source>
</evidence>
<name>A0A494WEL2_9CAUD</name>
<gene>
    <name evidence="1" type="ORF">SP276g_69</name>
</gene>
<proteinExistence type="predicted"/>
<dbReference type="InterPro" id="IPR024410">
    <property type="entry name" value="Phage_TAC_12"/>
</dbReference>